<dbReference type="InParanoid" id="A7S0J7"/>
<keyword evidence="6" id="KW-1185">Reference proteome</keyword>
<evidence type="ECO:0000256" key="4">
    <source>
        <dbReference type="SAM" id="MobiDB-lite"/>
    </source>
</evidence>
<dbReference type="PANTHER" id="PTHR24198:SF165">
    <property type="entry name" value="ANKYRIN REPEAT-CONTAINING PROTEIN-RELATED"/>
    <property type="match status" value="1"/>
</dbReference>
<sequence>MPLFKARKKRVGPQEPDVIEEILSDTSATTSESAAVSENGLPCESAEAEPSAKKWKLLCRMDDPEEEDISASAYPRHVLHRRSVTLPIVLPTIALQDEPKRARSAGYTNQQSKDSSSSTSRTSSPSVRSEDCILEDLETKMALSPLNGFAQGAWLSMDEGEQCDGYLNDDPILQYDVDKLANFKARKKFRKRTLEQIEATLEWTSNPEKFHRCILQLREIGSSDEINAKDSLQESKNENGSFTKGLKNKRVSFAPEILLFFAIEDNLAKDLERVIRVHNLNLRDFSTRHGVYPLHKAVECGSLSCARVLLRQGVDVDAKDLRGKTPLYIAYSNRHFDCFMLLIEAGADVHEHISHILWEFRTAKEKSKLCFTSV</sequence>
<dbReference type="InterPro" id="IPR002110">
    <property type="entry name" value="Ankyrin_rpt"/>
</dbReference>
<dbReference type="SMART" id="SM00248">
    <property type="entry name" value="ANK"/>
    <property type="match status" value="2"/>
</dbReference>
<accession>A7S0J7</accession>
<feature type="region of interest" description="Disordered" evidence="4">
    <location>
        <begin position="100"/>
        <end position="129"/>
    </location>
</feature>
<dbReference type="STRING" id="45351.A7S0J7"/>
<feature type="compositionally biased region" description="Low complexity" evidence="4">
    <location>
        <begin position="115"/>
        <end position="127"/>
    </location>
</feature>
<evidence type="ECO:0000256" key="2">
    <source>
        <dbReference type="ARBA" id="ARBA00023043"/>
    </source>
</evidence>
<feature type="region of interest" description="Disordered" evidence="4">
    <location>
        <begin position="25"/>
        <end position="51"/>
    </location>
</feature>
<organism evidence="5 6">
    <name type="scientific">Nematostella vectensis</name>
    <name type="common">Starlet sea anemone</name>
    <dbReference type="NCBI Taxonomy" id="45351"/>
    <lineage>
        <taxon>Eukaryota</taxon>
        <taxon>Metazoa</taxon>
        <taxon>Cnidaria</taxon>
        <taxon>Anthozoa</taxon>
        <taxon>Hexacorallia</taxon>
        <taxon>Actiniaria</taxon>
        <taxon>Edwardsiidae</taxon>
        <taxon>Nematostella</taxon>
    </lineage>
</organism>
<dbReference type="PROSITE" id="PS50297">
    <property type="entry name" value="ANK_REP_REGION"/>
    <property type="match status" value="2"/>
</dbReference>
<proteinExistence type="predicted"/>
<evidence type="ECO:0000313" key="5">
    <source>
        <dbReference type="EMBL" id="EDO42745.1"/>
    </source>
</evidence>
<dbReference type="Pfam" id="PF12796">
    <property type="entry name" value="Ank_2"/>
    <property type="match status" value="1"/>
</dbReference>
<feature type="repeat" description="ANK" evidence="3">
    <location>
        <begin position="289"/>
        <end position="321"/>
    </location>
</feature>
<dbReference type="KEGG" id="nve:5514584"/>
<evidence type="ECO:0000256" key="3">
    <source>
        <dbReference type="PROSITE-ProRule" id="PRU00023"/>
    </source>
</evidence>
<dbReference type="InterPro" id="IPR036770">
    <property type="entry name" value="Ankyrin_rpt-contain_sf"/>
</dbReference>
<dbReference type="PROSITE" id="PS50088">
    <property type="entry name" value="ANK_REPEAT"/>
    <property type="match status" value="2"/>
</dbReference>
<reference evidence="5 6" key="1">
    <citation type="journal article" date="2007" name="Science">
        <title>Sea anemone genome reveals ancestral eumetazoan gene repertoire and genomic organization.</title>
        <authorList>
            <person name="Putnam N.H."/>
            <person name="Srivastava M."/>
            <person name="Hellsten U."/>
            <person name="Dirks B."/>
            <person name="Chapman J."/>
            <person name="Salamov A."/>
            <person name="Terry A."/>
            <person name="Shapiro H."/>
            <person name="Lindquist E."/>
            <person name="Kapitonov V.V."/>
            <person name="Jurka J."/>
            <person name="Genikhovich G."/>
            <person name="Grigoriev I.V."/>
            <person name="Lucas S.M."/>
            <person name="Steele R.E."/>
            <person name="Finnerty J.R."/>
            <person name="Technau U."/>
            <person name="Martindale M.Q."/>
            <person name="Rokhsar D.S."/>
        </authorList>
    </citation>
    <scope>NUCLEOTIDE SEQUENCE [LARGE SCALE GENOMIC DNA]</scope>
    <source>
        <strain evidence="6">CH2 X CH6</strain>
    </source>
</reference>
<dbReference type="EMBL" id="DS469561">
    <property type="protein sequence ID" value="EDO42745.1"/>
    <property type="molecule type" value="Genomic_DNA"/>
</dbReference>
<dbReference type="Proteomes" id="UP000001593">
    <property type="component" value="Unassembled WGS sequence"/>
</dbReference>
<dbReference type="AlphaFoldDB" id="A7S0J7"/>
<keyword evidence="2 3" id="KW-0040">ANK repeat</keyword>
<feature type="compositionally biased region" description="Low complexity" evidence="4">
    <location>
        <begin position="25"/>
        <end position="37"/>
    </location>
</feature>
<dbReference type="eggNOG" id="KOG0504">
    <property type="taxonomic scope" value="Eukaryota"/>
</dbReference>
<dbReference type="HOGENOM" id="CLU_740348_0_0_1"/>
<protein>
    <submittedName>
        <fullName evidence="5">Uncharacterized protein</fullName>
    </submittedName>
</protein>
<dbReference type="PANTHER" id="PTHR24198">
    <property type="entry name" value="ANKYRIN REPEAT AND PROTEIN KINASE DOMAIN-CONTAINING PROTEIN"/>
    <property type="match status" value="1"/>
</dbReference>
<evidence type="ECO:0000313" key="6">
    <source>
        <dbReference type="Proteomes" id="UP000001593"/>
    </source>
</evidence>
<name>A7S0J7_NEMVE</name>
<gene>
    <name evidence="5" type="ORF">NEMVEDRAFT_v1g242001</name>
</gene>
<dbReference type="OrthoDB" id="19014at2759"/>
<keyword evidence="1" id="KW-0677">Repeat</keyword>
<evidence type="ECO:0000256" key="1">
    <source>
        <dbReference type="ARBA" id="ARBA00022737"/>
    </source>
</evidence>
<feature type="repeat" description="ANK" evidence="3">
    <location>
        <begin position="322"/>
        <end position="354"/>
    </location>
</feature>
<dbReference type="SUPFAM" id="SSF48403">
    <property type="entry name" value="Ankyrin repeat"/>
    <property type="match status" value="1"/>
</dbReference>
<dbReference type="Gene3D" id="1.25.40.20">
    <property type="entry name" value="Ankyrin repeat-containing domain"/>
    <property type="match status" value="1"/>
</dbReference>